<name>K1RFG6_9ZZZZ</name>
<dbReference type="Pfam" id="PF17802">
    <property type="entry name" value="SpaA"/>
    <property type="match status" value="2"/>
</dbReference>
<comment type="similarity">
    <text evidence="1">Belongs to the serine-aspartate repeat-containing protein (SDr) family.</text>
</comment>
<dbReference type="PANTHER" id="PTHR36108:SF13">
    <property type="entry name" value="COLOSSIN-B-RELATED"/>
    <property type="match status" value="1"/>
</dbReference>
<keyword evidence="3" id="KW-0732">Signal</keyword>
<accession>K1RFG6</accession>
<keyword evidence="2" id="KW-0964">Secreted</keyword>
<evidence type="ECO:0000313" key="5">
    <source>
        <dbReference type="EMBL" id="EKC47447.1"/>
    </source>
</evidence>
<dbReference type="EMBL" id="AJWZ01010789">
    <property type="protein sequence ID" value="EKC47447.1"/>
    <property type="molecule type" value="Genomic_DNA"/>
</dbReference>
<feature type="non-terminal residue" evidence="5">
    <location>
        <position position="205"/>
    </location>
</feature>
<sequence length="205" mass="22439">ETYRFLINNATFEALIEIVKKDAETGKIIPAAGIGFKVRNTDTGEYIVQHINYPTPVDIDTYYTDVTGKLMMPEKLPYGNYEIIEQCTAYGYVLDSAPIAFKVDGSKTVVTVEKHNMPQKGIVNISKSGEVFFSAVESDGVYSFVFADKGLAGAVYEITAAEDIITPDGTLRYAKGTVVDTVTTDENGNAASKPLYLGKYTVRET</sequence>
<evidence type="ECO:0000256" key="3">
    <source>
        <dbReference type="ARBA" id="ARBA00022729"/>
    </source>
</evidence>
<dbReference type="InterPro" id="IPR041033">
    <property type="entry name" value="SpaA_PFL_dom_1"/>
</dbReference>
<evidence type="ECO:0000259" key="4">
    <source>
        <dbReference type="Pfam" id="PF17802"/>
    </source>
</evidence>
<comment type="caution">
    <text evidence="5">The sequence shown here is derived from an EMBL/GenBank/DDBJ whole genome shotgun (WGS) entry which is preliminary data.</text>
</comment>
<evidence type="ECO:0000256" key="2">
    <source>
        <dbReference type="ARBA" id="ARBA00022525"/>
    </source>
</evidence>
<dbReference type="AlphaFoldDB" id="K1RFG6"/>
<proteinExistence type="inferred from homology"/>
<feature type="domain" description="SpaA-like prealbumin fold" evidence="4">
    <location>
        <begin position="16"/>
        <end position="114"/>
    </location>
</feature>
<protein>
    <submittedName>
        <fullName evidence="5">Cna protein B-type domain protein</fullName>
    </submittedName>
</protein>
<reference evidence="5" key="1">
    <citation type="journal article" date="2013" name="Environ. Microbiol.">
        <title>Microbiota from the distal guts of lean and obese adolescents exhibit partial functional redundancy besides clear differences in community structure.</title>
        <authorList>
            <person name="Ferrer M."/>
            <person name="Ruiz A."/>
            <person name="Lanza F."/>
            <person name="Haange S.B."/>
            <person name="Oberbach A."/>
            <person name="Till H."/>
            <person name="Bargiela R."/>
            <person name="Campoy C."/>
            <person name="Segura M.T."/>
            <person name="Richter M."/>
            <person name="von Bergen M."/>
            <person name="Seifert J."/>
            <person name="Suarez A."/>
        </authorList>
    </citation>
    <scope>NUCLEOTIDE SEQUENCE</scope>
</reference>
<organism evidence="5">
    <name type="scientific">human gut metagenome</name>
    <dbReference type="NCBI Taxonomy" id="408170"/>
    <lineage>
        <taxon>unclassified sequences</taxon>
        <taxon>metagenomes</taxon>
        <taxon>organismal metagenomes</taxon>
    </lineage>
</organism>
<feature type="domain" description="SpaA-like prealbumin fold" evidence="4">
    <location>
        <begin position="149"/>
        <end position="205"/>
    </location>
</feature>
<dbReference type="InterPro" id="IPR013783">
    <property type="entry name" value="Ig-like_fold"/>
</dbReference>
<evidence type="ECO:0000256" key="1">
    <source>
        <dbReference type="ARBA" id="ARBA00007257"/>
    </source>
</evidence>
<feature type="non-terminal residue" evidence="5">
    <location>
        <position position="1"/>
    </location>
</feature>
<dbReference type="Gene3D" id="2.60.40.10">
    <property type="entry name" value="Immunoglobulins"/>
    <property type="match status" value="2"/>
</dbReference>
<dbReference type="PANTHER" id="PTHR36108">
    <property type="entry name" value="COLOSSIN-B-RELATED"/>
    <property type="match status" value="1"/>
</dbReference>
<gene>
    <name evidence="5" type="ORF">OBE_15705</name>
</gene>